<evidence type="ECO:0000256" key="1">
    <source>
        <dbReference type="ARBA" id="ARBA00001554"/>
    </source>
</evidence>
<dbReference type="PANTHER" id="PTHR12599">
    <property type="entry name" value="PTERIN-4-ALPHA-CARBINOLAMINE DEHYDRATASE"/>
    <property type="match status" value="1"/>
</dbReference>
<keyword evidence="8" id="KW-1185">Reference proteome</keyword>
<comment type="catalytic activity">
    <reaction evidence="1">
        <text>(4aS,6R)-4a-hydroxy-L-erythro-5,6,7,8-tetrahydrobiopterin = (6R)-L-erythro-6,7-dihydrobiopterin + H2O</text>
        <dbReference type="Rhea" id="RHEA:11920"/>
        <dbReference type="ChEBI" id="CHEBI:15377"/>
        <dbReference type="ChEBI" id="CHEBI:15642"/>
        <dbReference type="ChEBI" id="CHEBI:43120"/>
        <dbReference type="EC" id="4.2.1.96"/>
    </reaction>
</comment>
<protein>
    <recommendedName>
        <fullName evidence="3">4a-hydroxytetrahydrobiopterin dehydratase</fullName>
        <ecNumber evidence="3">4.2.1.96</ecNumber>
    </recommendedName>
    <alternativeName>
        <fullName evidence="5">4-alpha-hydroxy-tetrahydropterin dehydratase</fullName>
    </alternativeName>
</protein>
<dbReference type="SUPFAM" id="SSF55248">
    <property type="entry name" value="PCD-like"/>
    <property type="match status" value="1"/>
</dbReference>
<evidence type="ECO:0000256" key="3">
    <source>
        <dbReference type="ARBA" id="ARBA00013252"/>
    </source>
</evidence>
<dbReference type="Pfam" id="PF01329">
    <property type="entry name" value="Pterin_4a"/>
    <property type="match status" value="1"/>
</dbReference>
<comment type="caution">
    <text evidence="7">The sequence shown here is derived from an EMBL/GenBank/DDBJ whole genome shotgun (WGS) entry which is preliminary data.</text>
</comment>
<evidence type="ECO:0000256" key="4">
    <source>
        <dbReference type="ARBA" id="ARBA00023239"/>
    </source>
</evidence>
<dbReference type="InterPro" id="IPR036428">
    <property type="entry name" value="PCD_sf"/>
</dbReference>
<organism evidence="7 8">
    <name type="scientific">Lasiosphaeria hispida</name>
    <dbReference type="NCBI Taxonomy" id="260671"/>
    <lineage>
        <taxon>Eukaryota</taxon>
        <taxon>Fungi</taxon>
        <taxon>Dikarya</taxon>
        <taxon>Ascomycota</taxon>
        <taxon>Pezizomycotina</taxon>
        <taxon>Sordariomycetes</taxon>
        <taxon>Sordariomycetidae</taxon>
        <taxon>Sordariales</taxon>
        <taxon>Lasiosphaeriaceae</taxon>
        <taxon>Lasiosphaeria</taxon>
    </lineage>
</organism>
<keyword evidence="4" id="KW-0456">Lyase</keyword>
<comment type="similarity">
    <text evidence="2">Belongs to the pterin-4-alpha-carbinolamine dehydratase family.</text>
</comment>
<evidence type="ECO:0000256" key="6">
    <source>
        <dbReference type="SAM" id="MobiDB-lite"/>
    </source>
</evidence>
<dbReference type="EC" id="4.2.1.96" evidence="3"/>
<dbReference type="PANTHER" id="PTHR12599:SF0">
    <property type="entry name" value="PTERIN-4-ALPHA-CARBINOLAMINE DEHYDRATASE"/>
    <property type="match status" value="1"/>
</dbReference>
<evidence type="ECO:0000313" key="8">
    <source>
        <dbReference type="Proteomes" id="UP001275084"/>
    </source>
</evidence>
<name>A0AAJ0HHX0_9PEZI</name>
<feature type="compositionally biased region" description="Basic and acidic residues" evidence="6">
    <location>
        <begin position="205"/>
        <end position="221"/>
    </location>
</feature>
<dbReference type="GO" id="GO:0006729">
    <property type="term" value="P:tetrahydrobiopterin biosynthetic process"/>
    <property type="evidence" value="ECO:0007669"/>
    <property type="project" value="InterPro"/>
</dbReference>
<reference evidence="7" key="2">
    <citation type="submission" date="2023-06" db="EMBL/GenBank/DDBJ databases">
        <authorList>
            <consortium name="Lawrence Berkeley National Laboratory"/>
            <person name="Haridas S."/>
            <person name="Hensen N."/>
            <person name="Bonometti L."/>
            <person name="Westerberg I."/>
            <person name="Brannstrom I.O."/>
            <person name="Guillou S."/>
            <person name="Cros-Aarteil S."/>
            <person name="Calhoun S."/>
            <person name="Kuo A."/>
            <person name="Mondo S."/>
            <person name="Pangilinan J."/>
            <person name="Riley R."/>
            <person name="Labutti K."/>
            <person name="Andreopoulos B."/>
            <person name="Lipzen A."/>
            <person name="Chen C."/>
            <person name="Yanf M."/>
            <person name="Daum C."/>
            <person name="Ng V."/>
            <person name="Clum A."/>
            <person name="Steindorff A."/>
            <person name="Ohm R."/>
            <person name="Martin F."/>
            <person name="Silar P."/>
            <person name="Natvig D."/>
            <person name="Lalanne C."/>
            <person name="Gautier V."/>
            <person name="Ament-Velasquez S.L."/>
            <person name="Kruys A."/>
            <person name="Hutchinson M.I."/>
            <person name="Powell A.J."/>
            <person name="Barry K."/>
            <person name="Miller A.N."/>
            <person name="Grigoriev I.V."/>
            <person name="Debuchy R."/>
            <person name="Gladieux P."/>
            <person name="Thoren M.H."/>
            <person name="Johannesson H."/>
        </authorList>
    </citation>
    <scope>NUCLEOTIDE SEQUENCE</scope>
    <source>
        <strain evidence="7">CBS 955.72</strain>
    </source>
</reference>
<sequence length="230" mass="25660">MMILPFVKPRALPCLSGVSRRLDQLNPSGVLVPKGTWVSQNRFRPISDESRPNKIGESRFRLYLPRQATPPSTSTAFAHLEEQKPDLSKDVLPLLVGTGGRWRLSDDGHALERSFRFLTFAKAWDFMTGVSLECKYLNHHPEWSNCYNKVTVRLTTHQPKGLSRMDVNLARVCDIIALRCKEVVPGPGPKPPGRQNDSEVSTEVSTKDSTELPAGTHKETPTETSTETPA</sequence>
<dbReference type="Gene3D" id="3.30.1360.20">
    <property type="entry name" value="Transcriptional coactivator/pterin dehydratase"/>
    <property type="match status" value="1"/>
</dbReference>
<accession>A0AAJ0HHX0</accession>
<dbReference type="AlphaFoldDB" id="A0AAJ0HHX0"/>
<dbReference type="EMBL" id="JAUIQD010000004">
    <property type="protein sequence ID" value="KAK3352998.1"/>
    <property type="molecule type" value="Genomic_DNA"/>
</dbReference>
<dbReference type="Proteomes" id="UP001275084">
    <property type="component" value="Unassembled WGS sequence"/>
</dbReference>
<evidence type="ECO:0000256" key="5">
    <source>
        <dbReference type="ARBA" id="ARBA00030497"/>
    </source>
</evidence>
<dbReference type="InterPro" id="IPR001533">
    <property type="entry name" value="Pterin_deHydtase"/>
</dbReference>
<dbReference type="GO" id="GO:0008124">
    <property type="term" value="F:4-alpha-hydroxytetrahydrobiopterin dehydratase activity"/>
    <property type="evidence" value="ECO:0007669"/>
    <property type="project" value="UniProtKB-EC"/>
</dbReference>
<reference evidence="7" key="1">
    <citation type="journal article" date="2023" name="Mol. Phylogenet. Evol.">
        <title>Genome-scale phylogeny and comparative genomics of the fungal order Sordariales.</title>
        <authorList>
            <person name="Hensen N."/>
            <person name="Bonometti L."/>
            <person name="Westerberg I."/>
            <person name="Brannstrom I.O."/>
            <person name="Guillou S."/>
            <person name="Cros-Aarteil S."/>
            <person name="Calhoun S."/>
            <person name="Haridas S."/>
            <person name="Kuo A."/>
            <person name="Mondo S."/>
            <person name="Pangilinan J."/>
            <person name="Riley R."/>
            <person name="LaButti K."/>
            <person name="Andreopoulos B."/>
            <person name="Lipzen A."/>
            <person name="Chen C."/>
            <person name="Yan M."/>
            <person name="Daum C."/>
            <person name="Ng V."/>
            <person name="Clum A."/>
            <person name="Steindorff A."/>
            <person name="Ohm R.A."/>
            <person name="Martin F."/>
            <person name="Silar P."/>
            <person name="Natvig D.O."/>
            <person name="Lalanne C."/>
            <person name="Gautier V."/>
            <person name="Ament-Velasquez S.L."/>
            <person name="Kruys A."/>
            <person name="Hutchinson M.I."/>
            <person name="Powell A.J."/>
            <person name="Barry K."/>
            <person name="Miller A.N."/>
            <person name="Grigoriev I.V."/>
            <person name="Debuchy R."/>
            <person name="Gladieux P."/>
            <person name="Hiltunen Thoren M."/>
            <person name="Johannesson H."/>
        </authorList>
    </citation>
    <scope>NUCLEOTIDE SEQUENCE</scope>
    <source>
        <strain evidence="7">CBS 955.72</strain>
    </source>
</reference>
<evidence type="ECO:0000256" key="2">
    <source>
        <dbReference type="ARBA" id="ARBA00006472"/>
    </source>
</evidence>
<evidence type="ECO:0000313" key="7">
    <source>
        <dbReference type="EMBL" id="KAK3352998.1"/>
    </source>
</evidence>
<feature type="region of interest" description="Disordered" evidence="6">
    <location>
        <begin position="184"/>
        <end position="230"/>
    </location>
</feature>
<gene>
    <name evidence="7" type="ORF">B0T25DRAFT_543350</name>
</gene>
<proteinExistence type="inferred from homology"/>